<dbReference type="InterPro" id="IPR036271">
    <property type="entry name" value="Tet_transcr_reg_TetR-rel_C_sf"/>
</dbReference>
<evidence type="ECO:0000256" key="3">
    <source>
        <dbReference type="ARBA" id="ARBA00023163"/>
    </source>
</evidence>
<keyword evidence="8" id="KW-1185">Reference proteome</keyword>
<evidence type="ECO:0000256" key="1">
    <source>
        <dbReference type="ARBA" id="ARBA00023015"/>
    </source>
</evidence>
<dbReference type="GO" id="GO:0003700">
    <property type="term" value="F:DNA-binding transcription factor activity"/>
    <property type="evidence" value="ECO:0007669"/>
    <property type="project" value="TreeGrafter"/>
</dbReference>
<feature type="compositionally biased region" description="Basic and acidic residues" evidence="5">
    <location>
        <begin position="1"/>
        <end position="15"/>
    </location>
</feature>
<dbReference type="PANTHER" id="PTHR30055">
    <property type="entry name" value="HTH-TYPE TRANSCRIPTIONAL REGULATOR RUTR"/>
    <property type="match status" value="1"/>
</dbReference>
<keyword evidence="2 4" id="KW-0238">DNA-binding</keyword>
<dbReference type="PROSITE" id="PS50977">
    <property type="entry name" value="HTH_TETR_2"/>
    <property type="match status" value="1"/>
</dbReference>
<reference evidence="8" key="1">
    <citation type="submission" date="2019-10" db="EMBL/GenBank/DDBJ databases">
        <title>Streptomyces sp. nov., a novel actinobacterium isolated from alkaline environment.</title>
        <authorList>
            <person name="Golinska P."/>
        </authorList>
    </citation>
    <scope>NUCLEOTIDE SEQUENCE [LARGE SCALE GENOMIC DNA]</scope>
    <source>
        <strain evidence="8">DSM 42118</strain>
    </source>
</reference>
<dbReference type="Gene3D" id="1.10.357.10">
    <property type="entry name" value="Tetracycline Repressor, domain 2"/>
    <property type="match status" value="1"/>
</dbReference>
<evidence type="ECO:0000313" key="7">
    <source>
        <dbReference type="EMBL" id="MBB0245043.1"/>
    </source>
</evidence>
<sequence length="239" mass="25650">MSTTIENERSPRKSDSLPGRAGSRGRGTATVGDPGVTSTDRQATARRTDDDSARERVLRAADRLFYDRGVQAVGMDELRAASGISLKRIYRLFASKEAIVEEVLRHRHELWEAGISAAVSAAAEPRERLLAVYDFLARWFDDDGFRGCFFINSFGELSGTAPRVTELVRAHKAGFQETVARLVAEAGGPPELAPQLAILAEGAQTTAAIAGTSEAAGQARAAAETLIDVALRPARNRAA</sequence>
<evidence type="ECO:0000256" key="5">
    <source>
        <dbReference type="SAM" id="MobiDB-lite"/>
    </source>
</evidence>
<evidence type="ECO:0000256" key="2">
    <source>
        <dbReference type="ARBA" id="ARBA00023125"/>
    </source>
</evidence>
<dbReference type="InterPro" id="IPR011075">
    <property type="entry name" value="TetR_C"/>
</dbReference>
<dbReference type="Pfam" id="PF00440">
    <property type="entry name" value="TetR_N"/>
    <property type="match status" value="1"/>
</dbReference>
<organism evidence="7 8">
    <name type="scientific">Streptomyces alkaliphilus</name>
    <dbReference type="NCBI Taxonomy" id="1472722"/>
    <lineage>
        <taxon>Bacteria</taxon>
        <taxon>Bacillati</taxon>
        <taxon>Actinomycetota</taxon>
        <taxon>Actinomycetes</taxon>
        <taxon>Kitasatosporales</taxon>
        <taxon>Streptomycetaceae</taxon>
        <taxon>Streptomyces</taxon>
    </lineage>
</organism>
<dbReference type="InterPro" id="IPR050109">
    <property type="entry name" value="HTH-type_TetR-like_transc_reg"/>
</dbReference>
<dbReference type="SUPFAM" id="SSF46689">
    <property type="entry name" value="Homeodomain-like"/>
    <property type="match status" value="1"/>
</dbReference>
<accession>A0A7W3TDU4</accession>
<dbReference type="InterPro" id="IPR001647">
    <property type="entry name" value="HTH_TetR"/>
</dbReference>
<dbReference type="GO" id="GO:0000976">
    <property type="term" value="F:transcription cis-regulatory region binding"/>
    <property type="evidence" value="ECO:0007669"/>
    <property type="project" value="TreeGrafter"/>
</dbReference>
<gene>
    <name evidence="7" type="ORF">FNQ90_13225</name>
</gene>
<evidence type="ECO:0000259" key="6">
    <source>
        <dbReference type="PROSITE" id="PS50977"/>
    </source>
</evidence>
<proteinExistence type="predicted"/>
<keyword evidence="1" id="KW-0805">Transcription regulation</keyword>
<feature type="domain" description="HTH tetR-type" evidence="6">
    <location>
        <begin position="51"/>
        <end position="111"/>
    </location>
</feature>
<evidence type="ECO:0000313" key="8">
    <source>
        <dbReference type="Proteomes" id="UP000538929"/>
    </source>
</evidence>
<name>A0A7W3TDU4_9ACTN</name>
<dbReference type="EMBL" id="VKHT01000377">
    <property type="protein sequence ID" value="MBB0245043.1"/>
    <property type="molecule type" value="Genomic_DNA"/>
</dbReference>
<dbReference type="Proteomes" id="UP000538929">
    <property type="component" value="Unassembled WGS sequence"/>
</dbReference>
<feature type="compositionally biased region" description="Low complexity" evidence="5">
    <location>
        <begin position="26"/>
        <end position="42"/>
    </location>
</feature>
<dbReference type="InterPro" id="IPR009057">
    <property type="entry name" value="Homeodomain-like_sf"/>
</dbReference>
<evidence type="ECO:0000256" key="4">
    <source>
        <dbReference type="PROSITE-ProRule" id="PRU00335"/>
    </source>
</evidence>
<dbReference type="Pfam" id="PF16925">
    <property type="entry name" value="TetR_C_13"/>
    <property type="match status" value="1"/>
</dbReference>
<dbReference type="SUPFAM" id="SSF48498">
    <property type="entry name" value="Tetracyclin repressor-like, C-terminal domain"/>
    <property type="match status" value="1"/>
</dbReference>
<dbReference type="AlphaFoldDB" id="A0A7W3TDU4"/>
<feature type="region of interest" description="Disordered" evidence="5">
    <location>
        <begin position="1"/>
        <end position="53"/>
    </location>
</feature>
<dbReference type="PRINTS" id="PR00455">
    <property type="entry name" value="HTHTETR"/>
</dbReference>
<feature type="DNA-binding region" description="H-T-H motif" evidence="4">
    <location>
        <begin position="74"/>
        <end position="93"/>
    </location>
</feature>
<keyword evidence="3" id="KW-0804">Transcription</keyword>
<dbReference type="PANTHER" id="PTHR30055:SF200">
    <property type="entry name" value="HTH-TYPE TRANSCRIPTIONAL REPRESSOR BDCR"/>
    <property type="match status" value="1"/>
</dbReference>
<comment type="caution">
    <text evidence="7">The sequence shown here is derived from an EMBL/GenBank/DDBJ whole genome shotgun (WGS) entry which is preliminary data.</text>
</comment>
<protein>
    <submittedName>
        <fullName evidence="7">TetR family transcriptional regulator</fullName>
    </submittedName>
</protein>